<gene>
    <name evidence="3" type="ORF">FD13_GL000900</name>
</gene>
<feature type="domain" description="Prepilin peptidase A24 N-terminal" evidence="2">
    <location>
        <begin position="38"/>
        <end position="117"/>
    </location>
</feature>
<feature type="transmembrane region" description="Helical" evidence="1">
    <location>
        <begin position="30"/>
        <end position="52"/>
    </location>
</feature>
<dbReference type="PATRIC" id="fig|1423803.3.peg.899"/>
<keyword evidence="4" id="KW-1185">Reference proteome</keyword>
<dbReference type="Pfam" id="PF06750">
    <property type="entry name" value="A24_N_bact"/>
    <property type="match status" value="1"/>
</dbReference>
<keyword evidence="1" id="KW-1133">Transmembrane helix</keyword>
<feature type="transmembrane region" description="Helical" evidence="1">
    <location>
        <begin position="99"/>
        <end position="117"/>
    </location>
</feature>
<dbReference type="STRING" id="1423803.FD13_GL000900"/>
<feature type="transmembrane region" description="Helical" evidence="1">
    <location>
        <begin position="164"/>
        <end position="182"/>
    </location>
</feature>
<reference evidence="3 4" key="1">
    <citation type="journal article" date="2015" name="Genome Announc.">
        <title>Expanding the biotechnology potential of lactobacilli through comparative genomics of 213 strains and associated genera.</title>
        <authorList>
            <person name="Sun Z."/>
            <person name="Harris H.M."/>
            <person name="McCann A."/>
            <person name="Guo C."/>
            <person name="Argimon S."/>
            <person name="Zhang W."/>
            <person name="Yang X."/>
            <person name="Jeffery I.B."/>
            <person name="Cooney J.C."/>
            <person name="Kagawa T.F."/>
            <person name="Liu W."/>
            <person name="Song Y."/>
            <person name="Salvetti E."/>
            <person name="Wrobel A."/>
            <person name="Rasinkangas P."/>
            <person name="Parkhill J."/>
            <person name="Rea M.C."/>
            <person name="O'Sullivan O."/>
            <person name="Ritari J."/>
            <person name="Douillard F.P."/>
            <person name="Paul Ross R."/>
            <person name="Yang R."/>
            <person name="Briner A.E."/>
            <person name="Felis G.E."/>
            <person name="de Vos W.M."/>
            <person name="Barrangou R."/>
            <person name="Klaenhammer T.R."/>
            <person name="Caufield P.W."/>
            <person name="Cui Y."/>
            <person name="Zhang H."/>
            <person name="O'Toole P.W."/>
        </authorList>
    </citation>
    <scope>NUCLEOTIDE SEQUENCE [LARGE SCALE GENOMIC DNA]</scope>
    <source>
        <strain evidence="3 4">DSM 21775</strain>
    </source>
</reference>
<dbReference type="GO" id="GO:0005886">
    <property type="term" value="C:plasma membrane"/>
    <property type="evidence" value="ECO:0007669"/>
    <property type="project" value="TreeGrafter"/>
</dbReference>
<dbReference type="AlphaFoldDB" id="A0A0R2DGN5"/>
<accession>A0A0R2DGN5</accession>
<keyword evidence="1" id="KW-0472">Membrane</keyword>
<dbReference type="EMBL" id="AYZH01000002">
    <property type="protein sequence ID" value="KRN03145.1"/>
    <property type="molecule type" value="Genomic_DNA"/>
</dbReference>
<protein>
    <recommendedName>
        <fullName evidence="2">Prepilin peptidase A24 N-terminal domain-containing protein</fullName>
    </recommendedName>
</protein>
<dbReference type="GO" id="GO:0004190">
    <property type="term" value="F:aspartic-type endopeptidase activity"/>
    <property type="evidence" value="ECO:0007669"/>
    <property type="project" value="TreeGrafter"/>
</dbReference>
<feature type="transmembrane region" description="Helical" evidence="1">
    <location>
        <begin position="194"/>
        <end position="220"/>
    </location>
</feature>
<organism evidence="3 4">
    <name type="scientific">Levilactobacillus senmaizukei DSM 21775 = NBRC 103853</name>
    <dbReference type="NCBI Taxonomy" id="1423803"/>
    <lineage>
        <taxon>Bacteria</taxon>
        <taxon>Bacillati</taxon>
        <taxon>Bacillota</taxon>
        <taxon>Bacilli</taxon>
        <taxon>Lactobacillales</taxon>
        <taxon>Lactobacillaceae</taxon>
        <taxon>Levilactobacillus</taxon>
    </lineage>
</organism>
<dbReference type="InterPro" id="IPR010627">
    <property type="entry name" value="Prepilin_pept_A24_N"/>
</dbReference>
<proteinExistence type="predicted"/>
<dbReference type="PANTHER" id="PTHR30487">
    <property type="entry name" value="TYPE 4 PREPILIN-LIKE PROTEINS LEADER PEPTIDE-PROCESSING ENZYME"/>
    <property type="match status" value="1"/>
</dbReference>
<dbReference type="PANTHER" id="PTHR30487:SF0">
    <property type="entry name" value="PREPILIN LEADER PEPTIDASE_N-METHYLTRANSFERASE-RELATED"/>
    <property type="match status" value="1"/>
</dbReference>
<comment type="caution">
    <text evidence="3">The sequence shown here is derived from an EMBL/GenBank/DDBJ whole genome shotgun (WGS) entry which is preliminary data.</text>
</comment>
<dbReference type="OrthoDB" id="9789291at2"/>
<evidence type="ECO:0000259" key="2">
    <source>
        <dbReference type="Pfam" id="PF06750"/>
    </source>
</evidence>
<dbReference type="InterPro" id="IPR050882">
    <property type="entry name" value="Prepilin_peptidase/N-MTase"/>
</dbReference>
<evidence type="ECO:0000256" key="1">
    <source>
        <dbReference type="SAM" id="Phobius"/>
    </source>
</evidence>
<dbReference type="GO" id="GO:0006465">
    <property type="term" value="P:signal peptide processing"/>
    <property type="evidence" value="ECO:0007669"/>
    <property type="project" value="TreeGrafter"/>
</dbReference>
<sequence>MPEMPCQQPFLAITHKEFRAVVGGTFEVNLMMTFFLFIYGTCLGSTAMALAIRYTQGESAWWPRSHCDICHQALPHWQLWPIVSFIALRGRCFYCKTRLSPISLFVEVTIGILATTIGNSHSLLVVTWLIMWSYAALCDRVSLTFPGWISYMGLYLSVGDRPPLFLTLVLFTTIGHFAWQHWSHPLLGDGDVDLILQYTLIFGLEMLGPWLASACLMALVTHGNNQRRQAFIPWLTLSAIMWWL</sequence>
<keyword evidence="1" id="KW-0812">Transmembrane</keyword>
<dbReference type="Proteomes" id="UP000051589">
    <property type="component" value="Unassembled WGS sequence"/>
</dbReference>
<dbReference type="RefSeq" id="WP_082622300.1">
    <property type="nucleotide sequence ID" value="NZ_BCWD01000004.1"/>
</dbReference>
<evidence type="ECO:0000313" key="4">
    <source>
        <dbReference type="Proteomes" id="UP000051589"/>
    </source>
</evidence>
<evidence type="ECO:0000313" key="3">
    <source>
        <dbReference type="EMBL" id="KRN03145.1"/>
    </source>
</evidence>
<name>A0A0R2DGN5_9LACO</name>